<dbReference type="RefSeq" id="WP_067587687.1">
    <property type="nucleotide sequence ID" value="NZ_JABMCZ010000005.1"/>
</dbReference>
<dbReference type="SMART" id="SM00347">
    <property type="entry name" value="HTH_MARR"/>
    <property type="match status" value="1"/>
</dbReference>
<dbReference type="InterPro" id="IPR036390">
    <property type="entry name" value="WH_DNA-bd_sf"/>
</dbReference>
<evidence type="ECO:0000313" key="2">
    <source>
        <dbReference type="EMBL" id="KZM74360.1"/>
    </source>
</evidence>
<reference evidence="2 3" key="1">
    <citation type="submission" date="2016-04" db="EMBL/GenBank/DDBJ databases">
        <authorList>
            <person name="Evans L.H."/>
            <person name="Alamgir A."/>
            <person name="Owens N."/>
            <person name="Weber N.D."/>
            <person name="Virtaneva K."/>
            <person name="Barbian K."/>
            <person name="Babar A."/>
            <person name="Rosenke K."/>
        </authorList>
    </citation>
    <scope>NUCLEOTIDE SEQUENCE [LARGE SCALE GENOMIC DNA]</scope>
    <source>
        <strain evidence="2 3">IFM 0406</strain>
    </source>
</reference>
<dbReference type="OrthoDB" id="3177763at2"/>
<accession>A0A164NH79</accession>
<gene>
    <name evidence="2" type="ORF">AWN90_25075</name>
</gene>
<dbReference type="GO" id="GO:0003700">
    <property type="term" value="F:DNA-binding transcription factor activity"/>
    <property type="evidence" value="ECO:0007669"/>
    <property type="project" value="InterPro"/>
</dbReference>
<dbReference type="STRING" id="455432.AWN90_25075"/>
<comment type="caution">
    <text evidence="2">The sequence shown here is derived from an EMBL/GenBank/DDBJ whole genome shotgun (WGS) entry which is preliminary data.</text>
</comment>
<proteinExistence type="predicted"/>
<evidence type="ECO:0000259" key="1">
    <source>
        <dbReference type="PROSITE" id="PS50995"/>
    </source>
</evidence>
<dbReference type="AlphaFoldDB" id="A0A164NH79"/>
<dbReference type="PANTHER" id="PTHR33164:SF43">
    <property type="entry name" value="HTH-TYPE TRANSCRIPTIONAL REPRESSOR YETL"/>
    <property type="match status" value="1"/>
</dbReference>
<feature type="domain" description="HTH marR-type" evidence="1">
    <location>
        <begin position="6"/>
        <end position="138"/>
    </location>
</feature>
<dbReference type="InterPro" id="IPR000835">
    <property type="entry name" value="HTH_MarR-typ"/>
</dbReference>
<dbReference type="Proteomes" id="UP000076512">
    <property type="component" value="Unassembled WGS sequence"/>
</dbReference>
<keyword evidence="3" id="KW-1185">Reference proteome</keyword>
<name>A0A164NH79_9NOCA</name>
<dbReference type="SUPFAM" id="SSF46785">
    <property type="entry name" value="Winged helix' DNA-binding domain"/>
    <property type="match status" value="1"/>
</dbReference>
<organism evidence="2 3">
    <name type="scientific">Nocardia terpenica</name>
    <dbReference type="NCBI Taxonomy" id="455432"/>
    <lineage>
        <taxon>Bacteria</taxon>
        <taxon>Bacillati</taxon>
        <taxon>Actinomycetota</taxon>
        <taxon>Actinomycetes</taxon>
        <taxon>Mycobacteriales</taxon>
        <taxon>Nocardiaceae</taxon>
        <taxon>Nocardia</taxon>
    </lineage>
</organism>
<sequence>MSEFDDLPLGYLLYRATTALHPRVNARLRPLGLTVPAFVCMKLLAVRPGLSNAELARTVNVSPQTMNTVLRGLQERGAVVRPATVASGRALPAQLTAEGRKLMRRAQAAVQAADEEVLAALTPARRRELKRLLGAIGEAEIVDQPR</sequence>
<dbReference type="PROSITE" id="PS50995">
    <property type="entry name" value="HTH_MARR_2"/>
    <property type="match status" value="1"/>
</dbReference>
<dbReference type="EMBL" id="LWGR01000005">
    <property type="protein sequence ID" value="KZM74360.1"/>
    <property type="molecule type" value="Genomic_DNA"/>
</dbReference>
<evidence type="ECO:0000313" key="3">
    <source>
        <dbReference type="Proteomes" id="UP000076512"/>
    </source>
</evidence>
<dbReference type="Gene3D" id="1.10.10.10">
    <property type="entry name" value="Winged helix-like DNA-binding domain superfamily/Winged helix DNA-binding domain"/>
    <property type="match status" value="1"/>
</dbReference>
<dbReference type="InterPro" id="IPR039422">
    <property type="entry name" value="MarR/SlyA-like"/>
</dbReference>
<dbReference type="GO" id="GO:0006950">
    <property type="term" value="P:response to stress"/>
    <property type="evidence" value="ECO:0007669"/>
    <property type="project" value="TreeGrafter"/>
</dbReference>
<dbReference type="InterPro" id="IPR036388">
    <property type="entry name" value="WH-like_DNA-bd_sf"/>
</dbReference>
<dbReference type="PANTHER" id="PTHR33164">
    <property type="entry name" value="TRANSCRIPTIONAL REGULATOR, MARR FAMILY"/>
    <property type="match status" value="1"/>
</dbReference>
<dbReference type="Pfam" id="PF01047">
    <property type="entry name" value="MarR"/>
    <property type="match status" value="1"/>
</dbReference>
<protein>
    <submittedName>
        <fullName evidence="2">Transcriptional regulator</fullName>
    </submittedName>
</protein>